<evidence type="ECO:0000313" key="2">
    <source>
        <dbReference type="EMBL" id="ELU39611.1"/>
    </source>
</evidence>
<name>L8WN72_THACA</name>
<reference evidence="2 3" key="1">
    <citation type="journal article" date="2013" name="Nat. Commun.">
        <title>The evolution and pathogenic mechanisms of the rice sheath blight pathogen.</title>
        <authorList>
            <person name="Zheng A."/>
            <person name="Lin R."/>
            <person name="Xu L."/>
            <person name="Qin P."/>
            <person name="Tang C."/>
            <person name="Ai P."/>
            <person name="Zhang D."/>
            <person name="Liu Y."/>
            <person name="Sun Z."/>
            <person name="Feng H."/>
            <person name="Wang Y."/>
            <person name="Chen Y."/>
            <person name="Liang X."/>
            <person name="Fu R."/>
            <person name="Li Q."/>
            <person name="Zhang J."/>
            <person name="Yu X."/>
            <person name="Xie Z."/>
            <person name="Ding L."/>
            <person name="Guan P."/>
            <person name="Tang J."/>
            <person name="Liang Y."/>
            <person name="Wang S."/>
            <person name="Deng Q."/>
            <person name="Li S."/>
            <person name="Zhu J."/>
            <person name="Wang L."/>
            <person name="Liu H."/>
            <person name="Li P."/>
        </authorList>
    </citation>
    <scope>NUCLEOTIDE SEQUENCE [LARGE SCALE GENOMIC DNA]</scope>
    <source>
        <strain evidence="3">AG-1 IA</strain>
    </source>
</reference>
<evidence type="ECO:0000313" key="3">
    <source>
        <dbReference type="Proteomes" id="UP000011668"/>
    </source>
</evidence>
<keyword evidence="1" id="KW-0472">Membrane</keyword>
<accession>L8WN72</accession>
<dbReference type="Proteomes" id="UP000011668">
    <property type="component" value="Unassembled WGS sequence"/>
</dbReference>
<comment type="caution">
    <text evidence="2">The sequence shown here is derived from an EMBL/GenBank/DDBJ whole genome shotgun (WGS) entry which is preliminary data.</text>
</comment>
<dbReference type="HOGENOM" id="CLU_2224975_0_0_1"/>
<evidence type="ECO:0000256" key="1">
    <source>
        <dbReference type="SAM" id="Phobius"/>
    </source>
</evidence>
<dbReference type="AlphaFoldDB" id="L8WN72"/>
<sequence>MWWCPRSLVSDLFGLTGLLIGWTLVHIGGRYWIQTVSWLEYLSSKYLGLRHGVGFENSLELLFATDWDRVCIALVLCAQYIAYMSLDSASLDLPSVFNKAGTSEEP</sequence>
<proteinExistence type="predicted"/>
<gene>
    <name evidence="2" type="ORF">AG1IA_06351</name>
</gene>
<keyword evidence="1" id="KW-0812">Transmembrane</keyword>
<organism evidence="2 3">
    <name type="scientific">Thanatephorus cucumeris (strain AG1-IA)</name>
    <name type="common">Rice sheath blight fungus</name>
    <name type="synonym">Rhizoctonia solani</name>
    <dbReference type="NCBI Taxonomy" id="983506"/>
    <lineage>
        <taxon>Eukaryota</taxon>
        <taxon>Fungi</taxon>
        <taxon>Dikarya</taxon>
        <taxon>Basidiomycota</taxon>
        <taxon>Agaricomycotina</taxon>
        <taxon>Agaricomycetes</taxon>
        <taxon>Cantharellales</taxon>
        <taxon>Ceratobasidiaceae</taxon>
        <taxon>Rhizoctonia</taxon>
        <taxon>Rhizoctonia solani AG-1</taxon>
    </lineage>
</organism>
<keyword evidence="3" id="KW-1185">Reference proteome</keyword>
<feature type="transmembrane region" description="Helical" evidence="1">
    <location>
        <begin position="12"/>
        <end position="33"/>
    </location>
</feature>
<dbReference type="EMBL" id="AFRT01001683">
    <property type="protein sequence ID" value="ELU39611.1"/>
    <property type="molecule type" value="Genomic_DNA"/>
</dbReference>
<protein>
    <submittedName>
        <fullName evidence="2">Uncharacterized protein</fullName>
    </submittedName>
</protein>
<keyword evidence="1" id="KW-1133">Transmembrane helix</keyword>